<dbReference type="PANTHER" id="PTHR24064">
    <property type="entry name" value="SOLUTE CARRIER FAMILY 22 MEMBER"/>
    <property type="match status" value="1"/>
</dbReference>
<proteinExistence type="predicted"/>
<dbReference type="InterPro" id="IPR020846">
    <property type="entry name" value="MFS_dom"/>
</dbReference>
<evidence type="ECO:0000256" key="3">
    <source>
        <dbReference type="ARBA" id="ARBA00022989"/>
    </source>
</evidence>
<keyword evidence="3 6" id="KW-1133">Transmembrane helix</keyword>
<reference evidence="8" key="1">
    <citation type="submission" date="2020-10" db="EMBL/GenBank/DDBJ databases">
        <title>Unveiling of a novel bifunctional photoreceptor, Dualchrome1, isolated from a cosmopolitan green alga.</title>
        <authorList>
            <person name="Suzuki S."/>
            <person name="Kawachi M."/>
        </authorList>
    </citation>
    <scope>NUCLEOTIDE SEQUENCE</scope>
    <source>
        <strain evidence="8">NIES 2893</strain>
    </source>
</reference>
<dbReference type="Gene3D" id="1.20.1250.20">
    <property type="entry name" value="MFS general substrate transporter like domains"/>
    <property type="match status" value="1"/>
</dbReference>
<feature type="transmembrane region" description="Helical" evidence="6">
    <location>
        <begin position="503"/>
        <end position="520"/>
    </location>
</feature>
<feature type="transmembrane region" description="Helical" evidence="6">
    <location>
        <begin position="110"/>
        <end position="134"/>
    </location>
</feature>
<evidence type="ECO:0000256" key="1">
    <source>
        <dbReference type="ARBA" id="ARBA00004141"/>
    </source>
</evidence>
<dbReference type="AlphaFoldDB" id="A0A830HDP6"/>
<feature type="transmembrane region" description="Helical" evidence="6">
    <location>
        <begin position="443"/>
        <end position="465"/>
    </location>
</feature>
<name>A0A830HDP6_9CHLO</name>
<dbReference type="OrthoDB" id="4160219at2759"/>
<evidence type="ECO:0000256" key="2">
    <source>
        <dbReference type="ARBA" id="ARBA00022692"/>
    </source>
</evidence>
<dbReference type="SUPFAM" id="SSF103473">
    <property type="entry name" value="MFS general substrate transporter"/>
    <property type="match status" value="1"/>
</dbReference>
<evidence type="ECO:0000313" key="9">
    <source>
        <dbReference type="Proteomes" id="UP000660262"/>
    </source>
</evidence>
<evidence type="ECO:0000256" key="5">
    <source>
        <dbReference type="SAM" id="MobiDB-lite"/>
    </source>
</evidence>
<feature type="transmembrane region" description="Helical" evidence="6">
    <location>
        <begin position="235"/>
        <end position="256"/>
    </location>
</feature>
<gene>
    <name evidence="8" type="ORF">PPROV_000245600</name>
</gene>
<evidence type="ECO:0000256" key="6">
    <source>
        <dbReference type="SAM" id="Phobius"/>
    </source>
</evidence>
<feature type="transmembrane region" description="Helical" evidence="6">
    <location>
        <begin position="202"/>
        <end position="223"/>
    </location>
</feature>
<feature type="region of interest" description="Disordered" evidence="5">
    <location>
        <begin position="331"/>
        <end position="352"/>
    </location>
</feature>
<keyword evidence="9" id="KW-1185">Reference proteome</keyword>
<organism evidence="8 9">
    <name type="scientific">Pycnococcus provasolii</name>
    <dbReference type="NCBI Taxonomy" id="41880"/>
    <lineage>
        <taxon>Eukaryota</taxon>
        <taxon>Viridiplantae</taxon>
        <taxon>Chlorophyta</taxon>
        <taxon>Pseudoscourfieldiophyceae</taxon>
        <taxon>Pseudoscourfieldiales</taxon>
        <taxon>Pycnococcaceae</taxon>
        <taxon>Pycnococcus</taxon>
    </lineage>
</organism>
<feature type="transmembrane region" description="Helical" evidence="6">
    <location>
        <begin position="416"/>
        <end position="437"/>
    </location>
</feature>
<feature type="transmembrane region" description="Helical" evidence="6">
    <location>
        <begin position="177"/>
        <end position="196"/>
    </location>
</feature>
<comment type="caution">
    <text evidence="8">The sequence shown here is derived from an EMBL/GenBank/DDBJ whole genome shotgun (WGS) entry which is preliminary data.</text>
</comment>
<dbReference type="GO" id="GO:0022857">
    <property type="term" value="F:transmembrane transporter activity"/>
    <property type="evidence" value="ECO:0007669"/>
    <property type="project" value="InterPro"/>
</dbReference>
<dbReference type="Pfam" id="PF00083">
    <property type="entry name" value="Sugar_tr"/>
    <property type="match status" value="1"/>
</dbReference>
<keyword evidence="2 6" id="KW-0812">Transmembrane</keyword>
<evidence type="ECO:0000259" key="7">
    <source>
        <dbReference type="PROSITE" id="PS50850"/>
    </source>
</evidence>
<dbReference type="InterPro" id="IPR036259">
    <property type="entry name" value="MFS_trans_sf"/>
</dbReference>
<dbReference type="Proteomes" id="UP000660262">
    <property type="component" value="Unassembled WGS sequence"/>
</dbReference>
<evidence type="ECO:0000313" key="8">
    <source>
        <dbReference type="EMBL" id="GHP03701.1"/>
    </source>
</evidence>
<protein>
    <recommendedName>
        <fullName evidence="7">Major facilitator superfamily (MFS) profile domain-containing protein</fullName>
    </recommendedName>
</protein>
<dbReference type="EMBL" id="BNJQ01000006">
    <property type="protein sequence ID" value="GHP03701.1"/>
    <property type="molecule type" value="Genomic_DNA"/>
</dbReference>
<feature type="transmembrane region" description="Helical" evidence="6">
    <location>
        <begin position="262"/>
        <end position="281"/>
    </location>
</feature>
<accession>A0A830HDP6</accession>
<evidence type="ECO:0000256" key="4">
    <source>
        <dbReference type="ARBA" id="ARBA00023136"/>
    </source>
</evidence>
<sequence>MGVPSCRPSLPRSLVVFHFHSTSTSTSTNARTRTRRCPATPSGLGLVHGIGGVQVARRAPGGEHTSSHQAARAVDARRVEFTPPETTTLCITTPVKLSLQQLGNLTQLEYATLGGMWTAAAIALLMSPFLAAAAASNNVTPFTSELVHASETLMVGSMAVAAVITEKIAHGVGRRSATLSAATLLTCGILATALAQTQSWFVVGRCLVGAGAGAIFLASNLLAAEMVRDDNQVSVPVVLNASWGLGALSTAGLAALFGIEQWRYLAGAALPLALLVTALATRMQESPLWLITEERGAAKARVALRKIAIQRNLPPPDMLSEITHNVAHEARREASIDEDDDDDEQSRLGGDADSQYASFNDLITPLMLVSAAVAFFYFGLTLGLNNLSGSLYFNSAFGAAAEFPAYAAVPIIARLLGLRTAIAVALMLGSVALGFCGCADPTLVYFANFCGKFAVCVVYSSLYTFAAEATAPHSRGVTFGLMRVADGVGSIAATLVAKLPNPFTVFAVIILAAAFVSNSLP</sequence>
<dbReference type="InterPro" id="IPR005828">
    <property type="entry name" value="MFS_sugar_transport-like"/>
</dbReference>
<dbReference type="PROSITE" id="PS50850">
    <property type="entry name" value="MFS"/>
    <property type="match status" value="1"/>
</dbReference>
<comment type="subcellular location">
    <subcellularLocation>
        <location evidence="1">Membrane</location>
        <topology evidence="1">Multi-pass membrane protein</topology>
    </subcellularLocation>
</comment>
<dbReference type="GO" id="GO:0016020">
    <property type="term" value="C:membrane"/>
    <property type="evidence" value="ECO:0007669"/>
    <property type="project" value="UniProtKB-SubCell"/>
</dbReference>
<feature type="transmembrane region" description="Helical" evidence="6">
    <location>
        <begin position="362"/>
        <end position="384"/>
    </location>
</feature>
<feature type="domain" description="Major facilitator superfamily (MFS) profile" evidence="7">
    <location>
        <begin position="107"/>
        <end position="521"/>
    </location>
</feature>
<feature type="transmembrane region" description="Helical" evidence="6">
    <location>
        <begin position="390"/>
        <end position="409"/>
    </location>
</feature>
<keyword evidence="4 6" id="KW-0472">Membrane</keyword>